<dbReference type="AlphaFoldDB" id="A0A8X6TFG9"/>
<reference evidence="1" key="1">
    <citation type="submission" date="2020-08" db="EMBL/GenBank/DDBJ databases">
        <title>Multicomponent nature underlies the extraordinary mechanical properties of spider dragline silk.</title>
        <authorList>
            <person name="Kono N."/>
            <person name="Nakamura H."/>
            <person name="Mori M."/>
            <person name="Yoshida Y."/>
            <person name="Ohtoshi R."/>
            <person name="Malay A.D."/>
            <person name="Moran D.A.P."/>
            <person name="Tomita M."/>
            <person name="Numata K."/>
            <person name="Arakawa K."/>
        </authorList>
    </citation>
    <scope>NUCLEOTIDE SEQUENCE</scope>
</reference>
<accession>A0A8X6TFG9</accession>
<gene>
    <name evidence="1" type="ORF">NPIL_558481</name>
</gene>
<proteinExistence type="predicted"/>
<evidence type="ECO:0000313" key="1">
    <source>
        <dbReference type="EMBL" id="GFT05140.1"/>
    </source>
</evidence>
<dbReference type="Proteomes" id="UP000887013">
    <property type="component" value="Unassembled WGS sequence"/>
</dbReference>
<name>A0A8X6TFG9_NEPPI</name>
<protein>
    <submittedName>
        <fullName evidence="1">Uncharacterized protein</fullName>
    </submittedName>
</protein>
<feature type="non-terminal residue" evidence="1">
    <location>
        <position position="1"/>
    </location>
</feature>
<sequence length="46" mass="5514">LYFEMRAEMKPGTEEVLDNIYWAVFPPEMSKYADQRDALSYCNYDL</sequence>
<dbReference type="EMBL" id="BMAW01007733">
    <property type="protein sequence ID" value="GFT05140.1"/>
    <property type="molecule type" value="Genomic_DNA"/>
</dbReference>
<comment type="caution">
    <text evidence="1">The sequence shown here is derived from an EMBL/GenBank/DDBJ whole genome shotgun (WGS) entry which is preliminary data.</text>
</comment>
<keyword evidence="2" id="KW-1185">Reference proteome</keyword>
<organism evidence="1 2">
    <name type="scientific">Nephila pilipes</name>
    <name type="common">Giant wood spider</name>
    <name type="synonym">Nephila maculata</name>
    <dbReference type="NCBI Taxonomy" id="299642"/>
    <lineage>
        <taxon>Eukaryota</taxon>
        <taxon>Metazoa</taxon>
        <taxon>Ecdysozoa</taxon>
        <taxon>Arthropoda</taxon>
        <taxon>Chelicerata</taxon>
        <taxon>Arachnida</taxon>
        <taxon>Araneae</taxon>
        <taxon>Araneomorphae</taxon>
        <taxon>Entelegynae</taxon>
        <taxon>Araneoidea</taxon>
        <taxon>Nephilidae</taxon>
        <taxon>Nephila</taxon>
    </lineage>
</organism>
<evidence type="ECO:0000313" key="2">
    <source>
        <dbReference type="Proteomes" id="UP000887013"/>
    </source>
</evidence>